<feature type="transmembrane region" description="Helical" evidence="1">
    <location>
        <begin position="6"/>
        <end position="26"/>
    </location>
</feature>
<gene>
    <name evidence="2" type="ORF">SAMN05443551_3595</name>
</gene>
<keyword evidence="1" id="KW-1133">Transmembrane helix</keyword>
<dbReference type="Proteomes" id="UP000184221">
    <property type="component" value="Unassembled WGS sequence"/>
</dbReference>
<reference evidence="2 3" key="1">
    <citation type="submission" date="2016-11" db="EMBL/GenBank/DDBJ databases">
        <authorList>
            <person name="Jaros S."/>
            <person name="Januszkiewicz K."/>
            <person name="Wedrychowicz H."/>
        </authorList>
    </citation>
    <scope>NUCLEOTIDE SEQUENCE [LARGE SCALE GENOMIC DNA]</scope>
    <source>
        <strain evidence="2 3">DSM 29431</strain>
    </source>
</reference>
<dbReference type="RefSeq" id="WP_072779469.1">
    <property type="nucleotide sequence ID" value="NZ_FQXC01000005.1"/>
</dbReference>
<keyword evidence="1" id="KW-0472">Membrane</keyword>
<organism evidence="2 3">
    <name type="scientific">Marivita hallyeonensis</name>
    <dbReference type="NCBI Taxonomy" id="996342"/>
    <lineage>
        <taxon>Bacteria</taxon>
        <taxon>Pseudomonadati</taxon>
        <taxon>Pseudomonadota</taxon>
        <taxon>Alphaproteobacteria</taxon>
        <taxon>Rhodobacterales</taxon>
        <taxon>Roseobacteraceae</taxon>
        <taxon>Marivita</taxon>
    </lineage>
</organism>
<proteinExistence type="predicted"/>
<name>A0A1M5WYA7_9RHOB</name>
<protein>
    <submittedName>
        <fullName evidence="2">Uncharacterized protein</fullName>
    </submittedName>
</protein>
<evidence type="ECO:0000256" key="1">
    <source>
        <dbReference type="SAM" id="Phobius"/>
    </source>
</evidence>
<dbReference type="OrthoDB" id="7805566at2"/>
<keyword evidence="3" id="KW-1185">Reference proteome</keyword>
<dbReference type="EMBL" id="FQXC01000005">
    <property type="protein sequence ID" value="SHH92501.1"/>
    <property type="molecule type" value="Genomic_DNA"/>
</dbReference>
<sequence>MWVLRALSIAFFVVGIGLLVAVWDYWTQMERAEGEFDTRVYVTTVMDRFGDMGGAMTVALSRSQLVLIALPDAPEGWTAEAYIDTDDNELFSTSQWNASDEILDAAIGHMEPELQRLSQTDHAIFNAYLRNTTRTYRLGDSRIDLYVTDPDKPVAHPVWQRYDQAITNHFDSISDTMPFGMMQGIEWVEHVSALERASNGPLPHELRAFVGYIGDVRLDLITRASDDALNAFLNTTDWSELRDLSAASAPKQVAVVQQSGDVSSSVTPRARSED</sequence>
<keyword evidence="1" id="KW-0812">Transmembrane</keyword>
<dbReference type="STRING" id="996342.SAMN05443551_3595"/>
<evidence type="ECO:0000313" key="3">
    <source>
        <dbReference type="Proteomes" id="UP000184221"/>
    </source>
</evidence>
<dbReference type="AlphaFoldDB" id="A0A1M5WYA7"/>
<accession>A0A1M5WYA7</accession>
<evidence type="ECO:0000313" key="2">
    <source>
        <dbReference type="EMBL" id="SHH92501.1"/>
    </source>
</evidence>